<accession>A0A170PHE6</accession>
<sequence length="83" mass="9757">MKRRSPMDDKTRPANTISPAARLVIAVLRQAAHDYKRGDPSAHVFIRSADFDRWCDLINANPDYLRRRITRDLQPHRRSEIYP</sequence>
<gene>
    <name evidence="1" type="ORF">CFX0092_A2385</name>
</gene>
<keyword evidence="2" id="KW-1185">Reference proteome</keyword>
<proteinExistence type="predicted"/>
<dbReference type="AlphaFoldDB" id="A0A170PHE6"/>
<evidence type="ECO:0000313" key="2">
    <source>
        <dbReference type="Proteomes" id="UP000215027"/>
    </source>
</evidence>
<name>A0A170PHE6_9CHLR</name>
<reference evidence="1" key="1">
    <citation type="submission" date="2016-01" db="EMBL/GenBank/DDBJ databases">
        <authorList>
            <person name="Mcilroy J.S."/>
            <person name="Karst M S."/>
            <person name="Albertsen M."/>
        </authorList>
    </citation>
    <scope>NUCLEOTIDE SEQUENCE</scope>
    <source>
        <strain evidence="1">Cfx-K</strain>
    </source>
</reference>
<protein>
    <submittedName>
        <fullName evidence="1">Uncharacterized protein</fullName>
    </submittedName>
</protein>
<dbReference type="Proteomes" id="UP000215027">
    <property type="component" value="Chromosome I"/>
</dbReference>
<dbReference type="KEGG" id="pbf:CFX0092_A2385"/>
<organism evidence="1 2">
    <name type="scientific">Candidatus Promineifilum breve</name>
    <dbReference type="NCBI Taxonomy" id="1806508"/>
    <lineage>
        <taxon>Bacteria</taxon>
        <taxon>Bacillati</taxon>
        <taxon>Chloroflexota</taxon>
        <taxon>Ardenticatenia</taxon>
        <taxon>Candidatus Promineifilales</taxon>
        <taxon>Candidatus Promineifilaceae</taxon>
        <taxon>Candidatus Promineifilum</taxon>
    </lineage>
</organism>
<dbReference type="EMBL" id="LN890655">
    <property type="protein sequence ID" value="CUS04263.2"/>
    <property type="molecule type" value="Genomic_DNA"/>
</dbReference>
<dbReference type="RefSeq" id="WP_157913104.1">
    <property type="nucleotide sequence ID" value="NZ_LN890655.1"/>
</dbReference>
<evidence type="ECO:0000313" key="1">
    <source>
        <dbReference type="EMBL" id="CUS04263.2"/>
    </source>
</evidence>